<dbReference type="PANTHER" id="PTHR37171:SF1">
    <property type="entry name" value="SERINE_THREONINE-PROTEIN KINASE YRZF-RELATED"/>
    <property type="match status" value="1"/>
</dbReference>
<accession>A0A8E5HL58</accession>
<feature type="compositionally biased region" description="Basic residues" evidence="1">
    <location>
        <begin position="226"/>
        <end position="239"/>
    </location>
</feature>
<dbReference type="InterPro" id="IPR011009">
    <property type="entry name" value="Kinase-like_dom_sf"/>
</dbReference>
<dbReference type="EMBL" id="CP072753">
    <property type="protein sequence ID" value="QUC17485.1"/>
    <property type="molecule type" value="Genomic_DNA"/>
</dbReference>
<dbReference type="RefSeq" id="XP_042995158.1">
    <property type="nucleotide sequence ID" value="XM_043139224.1"/>
</dbReference>
<dbReference type="SUPFAM" id="SSF56112">
    <property type="entry name" value="Protein kinase-like (PK-like)"/>
    <property type="match status" value="1"/>
</dbReference>
<dbReference type="KEGG" id="uvi:66062504"/>
<feature type="region of interest" description="Disordered" evidence="1">
    <location>
        <begin position="18"/>
        <end position="43"/>
    </location>
</feature>
<name>A0A8E5HL58_USTVR</name>
<dbReference type="AlphaFoldDB" id="A0A8E5HL58"/>
<feature type="compositionally biased region" description="Low complexity" evidence="1">
    <location>
        <begin position="494"/>
        <end position="503"/>
    </location>
</feature>
<organism evidence="2 3">
    <name type="scientific">Ustilaginoidea virens</name>
    <name type="common">Rice false smut fungus</name>
    <name type="synonym">Villosiclava virens</name>
    <dbReference type="NCBI Taxonomy" id="1159556"/>
    <lineage>
        <taxon>Eukaryota</taxon>
        <taxon>Fungi</taxon>
        <taxon>Dikarya</taxon>
        <taxon>Ascomycota</taxon>
        <taxon>Pezizomycotina</taxon>
        <taxon>Sordariomycetes</taxon>
        <taxon>Hypocreomycetidae</taxon>
        <taxon>Hypocreales</taxon>
        <taxon>Clavicipitaceae</taxon>
        <taxon>Ustilaginoidea</taxon>
    </lineage>
</organism>
<keyword evidence="3" id="KW-1185">Reference proteome</keyword>
<sequence>MDEIEQLRLLIKEKDRQLDEKNRQLDEEQRRRKEEQRLREEEQRRREKAEELANESLPLDLPQYIEACHALDLAIEVVTDPTQTTQGHTTTATGRIFPRRIIPWEDFPAKQQEIWEKLSVSPEFASQKVFPSPNQLSYVKSTLQRISCEMSLRQFEHNVVEIAVRKLVDRAYEDPISREVLGLRGTVTFESHTNLGESSKSVLQSMEGMSISENDPRTLPSASTKTRAKKPPRKARGKGNRADQFCIYRTSDGTNIPTIAIEYKAPHKLSVDEIVTGLDSEIRPERDVINQEGQGFIFNSRALTAAVVTQLFSYMVGKGIQYGYVCTGEAFCFLKISDDPGTVYCAVCVPAQDVMDDDEDRLHRTAAAQVFAFLAQALLATPPTESWHDDAQELGLWNFEYEKELSKIPQSQRKGKQPLASPYKPQRWKGFTRSPIRTRSGCQPPVIRPARSEDEDDCDPPSPTRKPSTAGKKQAPSAKTDTSGGGKGNRKGTQRQSQRLQQQQKKRVHITDRPYCTQRCLLGLAHGGPVDRDCPNAHDHRDVHITPAKFISLMRAQLARDRGRDADCISLYIAGSRGGLFKVRLSSHGYTCVAKGMESFDREFLAHENRVYCRLEPIQGKYVPVCLGVLHRDAELRNMLFDADDGRVMLVDFERSEFRGRLPLASVSSNAPGRKRKLEVKHEESEDDWSKELRLAAWVVKEK</sequence>
<evidence type="ECO:0000313" key="3">
    <source>
        <dbReference type="Proteomes" id="UP000027002"/>
    </source>
</evidence>
<feature type="region of interest" description="Disordered" evidence="1">
    <location>
        <begin position="407"/>
        <end position="509"/>
    </location>
</feature>
<dbReference type="InterPro" id="IPR052396">
    <property type="entry name" value="Meiotic_Drive_Suppr_Kinase"/>
</dbReference>
<dbReference type="GeneID" id="66062504"/>
<reference evidence="2" key="1">
    <citation type="submission" date="2020-03" db="EMBL/GenBank/DDBJ databases">
        <title>A mixture of massive structural variations and highly conserved coding sequences in Ustilaginoidea virens genome.</title>
        <authorList>
            <person name="Zhang K."/>
            <person name="Zhao Z."/>
            <person name="Zhang Z."/>
            <person name="Li Y."/>
            <person name="Hsiang T."/>
            <person name="Sun W."/>
        </authorList>
    </citation>
    <scope>NUCLEOTIDE SEQUENCE</scope>
    <source>
        <strain evidence="2">UV-8b</strain>
    </source>
</reference>
<dbReference type="PANTHER" id="PTHR37171">
    <property type="entry name" value="SERINE/THREONINE-PROTEIN KINASE YRZF-RELATED"/>
    <property type="match status" value="1"/>
</dbReference>
<evidence type="ECO:0000256" key="1">
    <source>
        <dbReference type="SAM" id="MobiDB-lite"/>
    </source>
</evidence>
<dbReference type="Proteomes" id="UP000027002">
    <property type="component" value="Chromosome 1"/>
</dbReference>
<protein>
    <submittedName>
        <fullName evidence="2">Uncharacterized protein</fullName>
    </submittedName>
</protein>
<gene>
    <name evidence="2" type="ORF">UV8b_01726</name>
</gene>
<proteinExistence type="predicted"/>
<dbReference type="OrthoDB" id="2156052at2759"/>
<feature type="region of interest" description="Disordered" evidence="1">
    <location>
        <begin position="198"/>
        <end position="240"/>
    </location>
</feature>
<evidence type="ECO:0000313" key="2">
    <source>
        <dbReference type="EMBL" id="QUC17485.1"/>
    </source>
</evidence>